<accession>A0A7W8EEZ6</accession>
<dbReference type="Proteomes" id="UP000568380">
    <property type="component" value="Unassembled WGS sequence"/>
</dbReference>
<evidence type="ECO:0000313" key="2">
    <source>
        <dbReference type="Proteomes" id="UP000568380"/>
    </source>
</evidence>
<name>A0A7W8EEZ6_9ACTN</name>
<sequence length="204" mass="22335">MWITRRLRRDKQKGQADDGRFPVERKWGWQLQLSAQAETAFMTGLRAYEEGGGKLTIHGEHGILTLADPPRAISLYVLAARFAALSHNALRDPEGAVEGLMKVCVEVAQPGVLHLRGTASTEVLAAVREVTENLGSWYGDAELGYVSVIAPGEDENTLMIDLAKAAERHAAGDAMREVVQGLIDDGEVTWARPPVGEQRRLLLK</sequence>
<comment type="caution">
    <text evidence="1">The sequence shown here is derived from an EMBL/GenBank/DDBJ whole genome shotgun (WGS) entry which is preliminary data.</text>
</comment>
<dbReference type="EMBL" id="JACHIN010000002">
    <property type="protein sequence ID" value="MBB5076811.1"/>
    <property type="molecule type" value="Genomic_DNA"/>
</dbReference>
<protein>
    <submittedName>
        <fullName evidence="1">Uncharacterized protein</fullName>
    </submittedName>
</protein>
<dbReference type="RefSeq" id="WP_184960366.1">
    <property type="nucleotide sequence ID" value="NZ_JACHIN010000002.1"/>
</dbReference>
<reference evidence="1 2" key="1">
    <citation type="submission" date="2020-08" db="EMBL/GenBank/DDBJ databases">
        <title>Genomic Encyclopedia of Type Strains, Phase IV (KMG-IV): sequencing the most valuable type-strain genomes for metagenomic binning, comparative biology and taxonomic classification.</title>
        <authorList>
            <person name="Goeker M."/>
        </authorList>
    </citation>
    <scope>NUCLEOTIDE SEQUENCE [LARGE SCALE GENOMIC DNA]</scope>
    <source>
        <strain evidence="1 2">DSM 45385</strain>
    </source>
</reference>
<keyword evidence="2" id="KW-1185">Reference proteome</keyword>
<organism evidence="1 2">
    <name type="scientific">Nonomuraea endophytica</name>
    <dbReference type="NCBI Taxonomy" id="714136"/>
    <lineage>
        <taxon>Bacteria</taxon>
        <taxon>Bacillati</taxon>
        <taxon>Actinomycetota</taxon>
        <taxon>Actinomycetes</taxon>
        <taxon>Streptosporangiales</taxon>
        <taxon>Streptosporangiaceae</taxon>
        <taxon>Nonomuraea</taxon>
    </lineage>
</organism>
<dbReference type="AlphaFoldDB" id="A0A7W8EEZ6"/>
<gene>
    <name evidence="1" type="ORF">HNR40_002275</name>
</gene>
<evidence type="ECO:0000313" key="1">
    <source>
        <dbReference type="EMBL" id="MBB5076811.1"/>
    </source>
</evidence>
<proteinExistence type="predicted"/>